<dbReference type="EMBL" id="JAYMGO010000016">
    <property type="protein sequence ID" value="KAL1258884.1"/>
    <property type="molecule type" value="Genomic_DNA"/>
</dbReference>
<sequence>MTNWAEDYLMNIHQGDQPLEEYVEDFLSVLDQVRCSDSMINACFRMGLKDDCLFHIRTLDVCRKSVVDFLNYVLDLSGVNFLVDVENCHSPPIRKHVLATPHHKPERA</sequence>
<gene>
    <name evidence="1" type="ORF">QQF64_009461</name>
</gene>
<evidence type="ECO:0000313" key="1">
    <source>
        <dbReference type="EMBL" id="KAL1258884.1"/>
    </source>
</evidence>
<comment type="caution">
    <text evidence="1">The sequence shown here is derived from an EMBL/GenBank/DDBJ whole genome shotgun (WGS) entry which is preliminary data.</text>
</comment>
<proteinExistence type="predicted"/>
<accession>A0ABR3M4M5</accession>
<keyword evidence="2" id="KW-1185">Reference proteome</keyword>
<protein>
    <recommendedName>
        <fullName evidence="3">Retrotransposon gag domain-containing protein</fullName>
    </recommendedName>
</protein>
<name>A0ABR3M4M5_9TELE</name>
<evidence type="ECO:0000313" key="2">
    <source>
        <dbReference type="Proteomes" id="UP001558613"/>
    </source>
</evidence>
<dbReference type="Proteomes" id="UP001558613">
    <property type="component" value="Unassembled WGS sequence"/>
</dbReference>
<organism evidence="1 2">
    <name type="scientific">Cirrhinus molitorella</name>
    <name type="common">mud carp</name>
    <dbReference type="NCBI Taxonomy" id="172907"/>
    <lineage>
        <taxon>Eukaryota</taxon>
        <taxon>Metazoa</taxon>
        <taxon>Chordata</taxon>
        <taxon>Craniata</taxon>
        <taxon>Vertebrata</taxon>
        <taxon>Euteleostomi</taxon>
        <taxon>Actinopterygii</taxon>
        <taxon>Neopterygii</taxon>
        <taxon>Teleostei</taxon>
        <taxon>Ostariophysi</taxon>
        <taxon>Cypriniformes</taxon>
        <taxon>Cyprinidae</taxon>
        <taxon>Labeoninae</taxon>
        <taxon>Labeonini</taxon>
        <taxon>Cirrhinus</taxon>
    </lineage>
</organism>
<reference evidence="1 2" key="1">
    <citation type="submission" date="2023-09" db="EMBL/GenBank/DDBJ databases">
        <authorList>
            <person name="Wang M."/>
        </authorList>
    </citation>
    <scope>NUCLEOTIDE SEQUENCE [LARGE SCALE GENOMIC DNA]</scope>
    <source>
        <strain evidence="1">GT-2023</strain>
        <tissue evidence="1">Liver</tissue>
    </source>
</reference>
<evidence type="ECO:0008006" key="3">
    <source>
        <dbReference type="Google" id="ProtNLM"/>
    </source>
</evidence>